<protein>
    <submittedName>
        <fullName evidence="1">11094_t:CDS:1</fullName>
    </submittedName>
</protein>
<name>A0ACA9M498_9GLOM</name>
<organism evidence="1 2">
    <name type="scientific">Acaulospora colombiana</name>
    <dbReference type="NCBI Taxonomy" id="27376"/>
    <lineage>
        <taxon>Eukaryota</taxon>
        <taxon>Fungi</taxon>
        <taxon>Fungi incertae sedis</taxon>
        <taxon>Mucoromycota</taxon>
        <taxon>Glomeromycotina</taxon>
        <taxon>Glomeromycetes</taxon>
        <taxon>Diversisporales</taxon>
        <taxon>Acaulosporaceae</taxon>
        <taxon>Acaulospora</taxon>
    </lineage>
</organism>
<dbReference type="Proteomes" id="UP000789525">
    <property type="component" value="Unassembled WGS sequence"/>
</dbReference>
<gene>
    <name evidence="1" type="ORF">ACOLOM_LOCUS5383</name>
</gene>
<accession>A0ACA9M498</accession>
<evidence type="ECO:0000313" key="1">
    <source>
        <dbReference type="EMBL" id="CAG8565082.1"/>
    </source>
</evidence>
<proteinExistence type="predicted"/>
<evidence type="ECO:0000313" key="2">
    <source>
        <dbReference type="Proteomes" id="UP000789525"/>
    </source>
</evidence>
<keyword evidence="2" id="KW-1185">Reference proteome</keyword>
<comment type="caution">
    <text evidence="1">The sequence shown here is derived from an EMBL/GenBank/DDBJ whole genome shotgun (WGS) entry which is preliminary data.</text>
</comment>
<dbReference type="EMBL" id="CAJVPT010009845">
    <property type="protein sequence ID" value="CAG8565082.1"/>
    <property type="molecule type" value="Genomic_DNA"/>
</dbReference>
<sequence>MPTEVSEVNRQNLTLCVPRRSSLEPKASAADNLSRPLVVPSSINELDGSLPPNHVILRVERFGFSANNVTYGLLGEHPHFLYFDFHPAPTTQTTSSKTHGVIPVWGYATVVRSTHSEIQAGERVFGYLGMSRYLVLPVESHVNKFNFYVPRPHLPADRRPYNQMTRCNADPLYDANREDELMIFRPLFWTSFWCEDWLHKTGIINTVQNVIISSASSKTAYCLAFVLDLRRKYQRVAIPKGAKWTKHSGNPDKLRIIGLTSKKNVKFTTRLGLYDEVLSYDDVQRLSQRPGQFAYVDVAGNEELNKKVSKSLEGRVNRCVALGMSHPPGKDEDAKFGNTAQFEQFFMPEWLVKRREELSIQEITGLQYDGWSALMQTCHQWINIERIWWPSAATWMDEVPSVLDVYEEIVGGEVGPERGIIMSMWTEKDTKTDFAMGGKARAFYFALFPNNRQDKMIRKAPPLPAPSSWYPGHMAVFTKNLPQLLQNTHVVLEARDARLPLTSINPNFEKLLKQWRLDKGSGFTGPVERIVVYNKTDLVPNWGVEPFQRALSRYFDHATYFTTAKSGKTLDIAREHQSTLPQLNVLVVGMPNVGKSTLLNHLRGYGLKGASSSVLRTSRLPGMTRMTSDRLRISADPLIYSVDSPGVMVPFLGYGDVAREKAVKISLILGIKESLFDYEQLADYLLYRLNTIDPMQPPYPSLLSNPTRTRPAFAATESIDDFLIELSERMGYLLSGGVPDKQRTAKWFVEWWRNSAAGEAKLGGTKEWGWGLDCQWEGNTDLPMIIDSEVVTTTEGEKKSDTPSPLLTTYKNSPSPLDLEKRFCQVIERYLAQEPSETETISDTQMKKRSHEKEIQRRQRKRLEASRKRTAAQKWTRRR</sequence>
<reference evidence="1" key="1">
    <citation type="submission" date="2021-06" db="EMBL/GenBank/DDBJ databases">
        <authorList>
            <person name="Kallberg Y."/>
            <person name="Tangrot J."/>
            <person name="Rosling A."/>
        </authorList>
    </citation>
    <scope>NUCLEOTIDE SEQUENCE</scope>
    <source>
        <strain evidence="1">CL356</strain>
    </source>
</reference>